<dbReference type="PRINTS" id="PR00706">
    <property type="entry name" value="PYROGLUPTASE"/>
</dbReference>
<comment type="subcellular location">
    <subcellularLocation>
        <location evidence="3">Cytoplasm</location>
    </subcellularLocation>
</comment>
<dbReference type="GO" id="GO:0016920">
    <property type="term" value="F:pyroglutamyl-peptidase activity"/>
    <property type="evidence" value="ECO:0007669"/>
    <property type="project" value="UniProtKB-EC"/>
</dbReference>
<comment type="catalytic activity">
    <reaction evidence="1 9">
        <text>Release of an N-terminal pyroglutamyl group from a polypeptide, the second amino acid generally not being Pro.</text>
        <dbReference type="EC" id="3.4.19.3"/>
    </reaction>
</comment>
<dbReference type="InterPro" id="IPR016125">
    <property type="entry name" value="Peptidase_C15-like"/>
</dbReference>
<gene>
    <name evidence="10" type="primary">pcp</name>
    <name evidence="10" type="ORF">EST54_31855</name>
</gene>
<dbReference type="Pfam" id="PF01470">
    <property type="entry name" value="Peptidase_C15"/>
    <property type="match status" value="1"/>
</dbReference>
<evidence type="ECO:0000256" key="9">
    <source>
        <dbReference type="PROSITE-ProRule" id="PRU10076"/>
    </source>
</evidence>
<organism evidence="10 11">
    <name type="scientific">Streptomyces sioyaensis</name>
    <dbReference type="NCBI Taxonomy" id="67364"/>
    <lineage>
        <taxon>Bacteria</taxon>
        <taxon>Bacillati</taxon>
        <taxon>Actinomycetota</taxon>
        <taxon>Actinomycetes</taxon>
        <taxon>Kitasatosporales</taxon>
        <taxon>Streptomycetaceae</taxon>
        <taxon>Streptomyces</taxon>
    </lineage>
</organism>
<comment type="similarity">
    <text evidence="4">Belongs to the peptidase C15 family.</text>
</comment>
<evidence type="ECO:0000256" key="7">
    <source>
        <dbReference type="ARBA" id="ARBA00022801"/>
    </source>
</evidence>
<evidence type="ECO:0000256" key="6">
    <source>
        <dbReference type="ARBA" id="ARBA00022670"/>
    </source>
</evidence>
<dbReference type="NCBIfam" id="TIGR00504">
    <property type="entry name" value="pyro_pdase"/>
    <property type="match status" value="1"/>
</dbReference>
<accession>A0A4V1NNN9</accession>
<keyword evidence="7 10" id="KW-0378">Hydrolase</keyword>
<keyword evidence="11" id="KW-1185">Reference proteome</keyword>
<keyword evidence="8" id="KW-0788">Thiol protease</keyword>
<dbReference type="PANTHER" id="PTHR23402:SF1">
    <property type="entry name" value="PYROGLUTAMYL-PEPTIDASE I"/>
    <property type="match status" value="1"/>
</dbReference>
<comment type="function">
    <text evidence="2">Removes 5-oxoproline from various penultimate amino acid residues except L-proline.</text>
</comment>
<dbReference type="GO" id="GO:0005829">
    <property type="term" value="C:cytosol"/>
    <property type="evidence" value="ECO:0007669"/>
    <property type="project" value="InterPro"/>
</dbReference>
<evidence type="ECO:0000256" key="5">
    <source>
        <dbReference type="ARBA" id="ARBA00022490"/>
    </source>
</evidence>
<dbReference type="PANTHER" id="PTHR23402">
    <property type="entry name" value="PROTEASE FAMILY C15 PYROGLUTAMYL-PEPTIDASE I-RELATED"/>
    <property type="match status" value="1"/>
</dbReference>
<evidence type="ECO:0000256" key="3">
    <source>
        <dbReference type="ARBA" id="ARBA00004496"/>
    </source>
</evidence>
<dbReference type="InterPro" id="IPR029762">
    <property type="entry name" value="PGP-I_bact-type"/>
</dbReference>
<dbReference type="GeneID" id="95782488"/>
<reference evidence="10 11" key="1">
    <citation type="submission" date="2019-01" db="EMBL/GenBank/DDBJ databases">
        <title>Draft genome sequences of the type strain Streptomyces sioyaensis DSM 40032 and its novel strain, TM32, a thermotolerant antibiotics-producing actinobacterium.</title>
        <authorList>
            <person name="Nakaew N."/>
            <person name="Lumyong S."/>
            <person name="Sloan W.T."/>
            <person name="Sungthong R."/>
        </authorList>
    </citation>
    <scope>NUCLEOTIDE SEQUENCE [LARGE SCALE GENOMIC DNA]</scope>
    <source>
        <strain evidence="10 11">DSM 40032</strain>
    </source>
</reference>
<dbReference type="Proteomes" id="UP000289482">
    <property type="component" value="Unassembled WGS sequence"/>
</dbReference>
<dbReference type="PIRSF" id="PIRSF015592">
    <property type="entry name" value="Prld-crbxl_pptds"/>
    <property type="match status" value="1"/>
</dbReference>
<evidence type="ECO:0000256" key="8">
    <source>
        <dbReference type="ARBA" id="ARBA00022807"/>
    </source>
</evidence>
<comment type="caution">
    <text evidence="10">The sequence shown here is derived from an EMBL/GenBank/DDBJ whole genome shotgun (WGS) entry which is preliminary data.</text>
</comment>
<evidence type="ECO:0000313" key="11">
    <source>
        <dbReference type="Proteomes" id="UP000289482"/>
    </source>
</evidence>
<evidence type="ECO:0000256" key="4">
    <source>
        <dbReference type="ARBA" id="ARBA00006641"/>
    </source>
</evidence>
<name>A0A4V1NNN9_9ACTN</name>
<dbReference type="InterPro" id="IPR036440">
    <property type="entry name" value="Peptidase_C15-like_sf"/>
</dbReference>
<evidence type="ECO:0000313" key="10">
    <source>
        <dbReference type="EMBL" id="RXS58537.1"/>
    </source>
</evidence>
<dbReference type="Gene3D" id="3.40.630.20">
    <property type="entry name" value="Peptidase C15, pyroglutamyl peptidase I-like"/>
    <property type="match status" value="1"/>
</dbReference>
<dbReference type="InterPro" id="IPR033693">
    <property type="entry name" value="PGPEP1_Glu_AS"/>
</dbReference>
<dbReference type="PROSITE" id="PS01333">
    <property type="entry name" value="PYRASE_GLU"/>
    <property type="match status" value="1"/>
</dbReference>
<dbReference type="GO" id="GO:0006508">
    <property type="term" value="P:proteolysis"/>
    <property type="evidence" value="ECO:0007669"/>
    <property type="project" value="UniProtKB-KW"/>
</dbReference>
<proteinExistence type="inferred from homology"/>
<dbReference type="EC" id="3.4.19.3" evidence="9"/>
<dbReference type="SUPFAM" id="SSF53182">
    <property type="entry name" value="Pyrrolidone carboxyl peptidase (pyroglutamate aminopeptidase)"/>
    <property type="match status" value="1"/>
</dbReference>
<protein>
    <recommendedName>
        <fullName evidence="9">Pyroglutamyl-peptidase I</fullName>
        <ecNumber evidence="9">3.4.19.3</ecNumber>
    </recommendedName>
</protein>
<keyword evidence="6" id="KW-0645">Protease</keyword>
<keyword evidence="5" id="KW-0963">Cytoplasm</keyword>
<dbReference type="RefSeq" id="WP_129251173.1">
    <property type="nucleotide sequence ID" value="NZ_JABZEL010000008.1"/>
</dbReference>
<evidence type="ECO:0000256" key="1">
    <source>
        <dbReference type="ARBA" id="ARBA00001770"/>
    </source>
</evidence>
<evidence type="ECO:0000256" key="2">
    <source>
        <dbReference type="ARBA" id="ARBA00002280"/>
    </source>
</evidence>
<sequence length="222" mass="23649">MTKVLVSGFERYGTTPVNPAQGVAEALDGTELDGATITGLVAPSRWFDCIDVVAEAINRTAPHLVLMLGEYGGRSMITIERIAQNFNDSARYRVADNSGRLLEGDLTDPDGPVAYWSTLPLRAMVLAMRAAGIPADISDAPGTLMCNHLMYGVLRHVATHGLATRTGWLHLPHLPEVAALDINLGAPSMSLATSAAGVRVAISAALEHADDVHDHVHSRLQI</sequence>
<dbReference type="EMBL" id="SDIF01000184">
    <property type="protein sequence ID" value="RXS58537.1"/>
    <property type="molecule type" value="Genomic_DNA"/>
</dbReference>
<feature type="active site" evidence="9">
    <location>
        <position position="80"/>
    </location>
</feature>
<dbReference type="CDD" id="cd00501">
    <property type="entry name" value="Peptidase_C15"/>
    <property type="match status" value="1"/>
</dbReference>
<dbReference type="AlphaFoldDB" id="A0A4V1NNN9"/>
<dbReference type="InterPro" id="IPR000816">
    <property type="entry name" value="Peptidase_C15"/>
</dbReference>